<name>A0A7H9CKR3_9BACT</name>
<evidence type="ECO:0000313" key="1">
    <source>
        <dbReference type="EMBL" id="QLI05788.1"/>
    </source>
</evidence>
<evidence type="ECO:0000313" key="2">
    <source>
        <dbReference type="Proteomes" id="UP000509414"/>
    </source>
</evidence>
<dbReference type="Proteomes" id="UP000509414">
    <property type="component" value="Chromosome"/>
</dbReference>
<dbReference type="KEGG" id="cinf:CINF_1303"/>
<dbReference type="EMBL" id="CP049075">
    <property type="protein sequence ID" value="QLI05788.1"/>
    <property type="molecule type" value="Genomic_DNA"/>
</dbReference>
<dbReference type="AlphaFoldDB" id="A0A7H9CKR3"/>
<protein>
    <submittedName>
        <fullName evidence="1">Uncharacterized protein</fullName>
    </submittedName>
</protein>
<organism evidence="1 2">
    <name type="scientific">Candidatus Campylobacter infans</name>
    <dbReference type="NCBI Taxonomy" id="2561898"/>
    <lineage>
        <taxon>Bacteria</taxon>
        <taxon>Pseudomonadati</taxon>
        <taxon>Campylobacterota</taxon>
        <taxon>Epsilonproteobacteria</taxon>
        <taxon>Campylobacterales</taxon>
        <taxon>Campylobacteraceae</taxon>
        <taxon>Campylobacter</taxon>
    </lineage>
</organism>
<reference evidence="1 2" key="1">
    <citation type="submission" date="2020-02" db="EMBL/GenBank/DDBJ databases">
        <title>Complete genome sequence of the novel Campylobacter species Candidatus Campylobacter infans.</title>
        <authorList>
            <person name="Duim B."/>
            <person name="Zomer A."/>
            <person name="van der Graaf L."/>
            <person name="Wagenaar J."/>
        </authorList>
    </citation>
    <scope>NUCLEOTIDE SEQUENCE [LARGE SCALE GENOMIC DNA]</scope>
    <source>
        <strain evidence="1 2">19S00001</strain>
    </source>
</reference>
<accession>A0A7H9CKR3</accession>
<proteinExistence type="predicted"/>
<sequence>MKNFKEFHKLSHKKLNFLKKELEIIKIYPQKARNFKILISFKGKIFYCNFIYKLSNKPG</sequence>
<keyword evidence="2" id="KW-1185">Reference proteome</keyword>
<gene>
    <name evidence="1" type="ORF">CINF_1303</name>
</gene>